<dbReference type="AlphaFoldDB" id="A0A3A2Z6Q9"/>
<evidence type="ECO:0000313" key="7">
    <source>
        <dbReference type="Proteomes" id="UP000266188"/>
    </source>
</evidence>
<evidence type="ECO:0000313" key="6">
    <source>
        <dbReference type="EMBL" id="RJE17873.1"/>
    </source>
</evidence>
<accession>A0A3A2Z6Q9</accession>
<dbReference type="OrthoDB" id="329139at2759"/>
<comment type="caution">
    <text evidence="6">The sequence shown here is derived from an EMBL/GenBank/DDBJ whole genome shotgun (WGS) entry which is preliminary data.</text>
</comment>
<sequence>MADSFRKFGITDSTTDLLVFKVPVVPEITYEKVSAHLGEFVKGSPVPFDDETLFGISDIGKIKKAYKLGSLPSQSAKTDMANGQDDGRRQLEICLLGAIALRGAT</sequence>
<dbReference type="STRING" id="2070753.A0A3A2Z6Q9"/>
<evidence type="ECO:0000256" key="5">
    <source>
        <dbReference type="RuleBase" id="RU004398"/>
    </source>
</evidence>
<dbReference type="EMBL" id="MVGC01000685">
    <property type="protein sequence ID" value="RJE17873.1"/>
    <property type="molecule type" value="Genomic_DNA"/>
</dbReference>
<keyword evidence="5" id="KW-0539">Nucleus</keyword>
<dbReference type="Pfam" id="PF08617">
    <property type="entry name" value="CGI-121"/>
    <property type="match status" value="1"/>
</dbReference>
<dbReference type="Proteomes" id="UP000266188">
    <property type="component" value="Unassembled WGS sequence"/>
</dbReference>
<reference evidence="7" key="1">
    <citation type="submission" date="2017-02" db="EMBL/GenBank/DDBJ databases">
        <authorList>
            <person name="Tafer H."/>
            <person name="Lopandic K."/>
        </authorList>
    </citation>
    <scope>NUCLEOTIDE SEQUENCE [LARGE SCALE GENOMIC DNA]</scope>
    <source>
        <strain evidence="7">CBS 366.77</strain>
    </source>
</reference>
<keyword evidence="7" id="KW-1185">Reference proteome</keyword>
<dbReference type="Gene3D" id="3.30.2380.10">
    <property type="entry name" value="CGI121/TPRKB"/>
    <property type="match status" value="1"/>
</dbReference>
<evidence type="ECO:0000256" key="1">
    <source>
        <dbReference type="ARBA" id="ARBA00005546"/>
    </source>
</evidence>
<gene>
    <name evidence="6" type="ORF">PHISCL_09792</name>
</gene>
<keyword evidence="6" id="KW-0418">Kinase</keyword>
<comment type="function">
    <text evidence="4">Component of the EKC/KEOPS complex that is required for the formation of a threonylcarbamoyl group on adenosine at position 37 (t(6)A37) in tRNAs that read codons beginning with adenine. The complex is probably involved in the transfer of the threonylcarbamoyl moiety of threonylcarbamoyl-AMP (TC-AMP) to the N6 group of A37. CGI121 acts as an allosteric effector that regulates the t(6)A activity of the complex. The EKC/KEOPS complex also promotes both telomere uncapping and telomere elongation. The complex is required for efficient recruitment of transcriptional coactivators. CGI121 is not required for tRNA modification.</text>
</comment>
<evidence type="ECO:0000256" key="2">
    <source>
        <dbReference type="ARBA" id="ARBA00015316"/>
    </source>
</evidence>
<comment type="similarity">
    <text evidence="1 5">Belongs to the CGI121/TPRKB family.</text>
</comment>
<dbReference type="InterPro" id="IPR036504">
    <property type="entry name" value="CGI121/TPRKB_sf"/>
</dbReference>
<dbReference type="GO" id="GO:0016301">
    <property type="term" value="F:kinase activity"/>
    <property type="evidence" value="ECO:0007669"/>
    <property type="project" value="UniProtKB-KW"/>
</dbReference>
<proteinExistence type="inferred from homology"/>
<dbReference type="InterPro" id="IPR013926">
    <property type="entry name" value="CGI121/TPRKB"/>
</dbReference>
<dbReference type="SUPFAM" id="SSF143870">
    <property type="entry name" value="PF0523-like"/>
    <property type="match status" value="1"/>
</dbReference>
<name>A0A3A2Z6Q9_9EURO</name>
<organism evidence="6 7">
    <name type="scientific">Aspergillus sclerotialis</name>
    <dbReference type="NCBI Taxonomy" id="2070753"/>
    <lineage>
        <taxon>Eukaryota</taxon>
        <taxon>Fungi</taxon>
        <taxon>Dikarya</taxon>
        <taxon>Ascomycota</taxon>
        <taxon>Pezizomycotina</taxon>
        <taxon>Eurotiomycetes</taxon>
        <taxon>Eurotiomycetidae</taxon>
        <taxon>Eurotiales</taxon>
        <taxon>Aspergillaceae</taxon>
        <taxon>Aspergillus</taxon>
        <taxon>Aspergillus subgen. Polypaecilum</taxon>
    </lineage>
</organism>
<evidence type="ECO:0000256" key="4">
    <source>
        <dbReference type="ARBA" id="ARBA00025043"/>
    </source>
</evidence>
<keyword evidence="6" id="KW-0808">Transferase</keyword>
<evidence type="ECO:0000256" key="3">
    <source>
        <dbReference type="ARBA" id="ARBA00016009"/>
    </source>
</evidence>
<protein>
    <recommendedName>
        <fullName evidence="3">EKC/KEOPS complex subunit CGI121</fullName>
    </recommendedName>
    <alternativeName>
        <fullName evidence="2">EKC/KEOPS complex subunit cgi121</fullName>
    </alternativeName>
</protein>